<organism evidence="2 3">
    <name type="scientific">Trichonephila inaurata madagascariensis</name>
    <dbReference type="NCBI Taxonomy" id="2747483"/>
    <lineage>
        <taxon>Eukaryota</taxon>
        <taxon>Metazoa</taxon>
        <taxon>Ecdysozoa</taxon>
        <taxon>Arthropoda</taxon>
        <taxon>Chelicerata</taxon>
        <taxon>Arachnida</taxon>
        <taxon>Araneae</taxon>
        <taxon>Araneomorphae</taxon>
        <taxon>Entelegynae</taxon>
        <taxon>Araneoidea</taxon>
        <taxon>Nephilidae</taxon>
        <taxon>Trichonephila</taxon>
        <taxon>Trichonephila inaurata</taxon>
    </lineage>
</organism>
<keyword evidence="1" id="KW-0175">Coiled coil</keyword>
<evidence type="ECO:0000256" key="1">
    <source>
        <dbReference type="SAM" id="Coils"/>
    </source>
</evidence>
<proteinExistence type="predicted"/>
<feature type="coiled-coil region" evidence="1">
    <location>
        <begin position="61"/>
        <end position="186"/>
    </location>
</feature>
<name>A0A8X6XLP8_9ARAC</name>
<reference evidence="2" key="1">
    <citation type="submission" date="2020-08" db="EMBL/GenBank/DDBJ databases">
        <title>Multicomponent nature underlies the extraordinary mechanical properties of spider dragline silk.</title>
        <authorList>
            <person name="Kono N."/>
            <person name="Nakamura H."/>
            <person name="Mori M."/>
            <person name="Yoshida Y."/>
            <person name="Ohtoshi R."/>
            <person name="Malay A.D."/>
            <person name="Moran D.A.P."/>
            <person name="Tomita M."/>
            <person name="Numata K."/>
            <person name="Arakawa K."/>
        </authorList>
    </citation>
    <scope>NUCLEOTIDE SEQUENCE</scope>
</reference>
<comment type="caution">
    <text evidence="2">The sequence shown here is derived from an EMBL/GenBank/DDBJ whole genome shotgun (WGS) entry which is preliminary data.</text>
</comment>
<accession>A0A8X6XLP8</accession>
<evidence type="ECO:0000313" key="3">
    <source>
        <dbReference type="Proteomes" id="UP000886998"/>
    </source>
</evidence>
<evidence type="ECO:0000313" key="2">
    <source>
        <dbReference type="EMBL" id="GFY56288.1"/>
    </source>
</evidence>
<sequence>MTVVSMLNRISCEHATTLQNVLSKLKEESVKTRTTFEPKLSELRKKNEEQLKKEEIKICHEKQFQSQKEELDSELKNEDQKLAEILENNEKFFEVISEEKDEMLLDLQNQLKTKEIEISSSSQAKKLGQELDEMKENDEELKILHEKNVLSSKESQGKSFEMNKLLAITEKELQQKECKTNSLRNMIKEKEYHKLMNLAK</sequence>
<protein>
    <submittedName>
        <fullName evidence="2">Uncharacterized protein</fullName>
    </submittedName>
</protein>
<dbReference type="OrthoDB" id="5412539at2759"/>
<dbReference type="EMBL" id="BMAV01010879">
    <property type="protein sequence ID" value="GFY56288.1"/>
    <property type="molecule type" value="Genomic_DNA"/>
</dbReference>
<dbReference type="AlphaFoldDB" id="A0A8X6XLP8"/>
<gene>
    <name evidence="2" type="ORF">TNIN_438171</name>
</gene>
<dbReference type="Proteomes" id="UP000886998">
    <property type="component" value="Unassembled WGS sequence"/>
</dbReference>
<keyword evidence="3" id="KW-1185">Reference proteome</keyword>